<dbReference type="AlphaFoldDB" id="A0A132BAR9"/>
<dbReference type="Gene3D" id="1.20.5.110">
    <property type="match status" value="1"/>
</dbReference>
<dbReference type="GeneID" id="28819764"/>
<dbReference type="GO" id="GO:0016192">
    <property type="term" value="P:vesicle-mediated transport"/>
    <property type="evidence" value="ECO:0007669"/>
    <property type="project" value="InterPro"/>
</dbReference>
<dbReference type="GO" id="GO:0016020">
    <property type="term" value="C:membrane"/>
    <property type="evidence" value="ECO:0007669"/>
    <property type="project" value="InterPro"/>
</dbReference>
<dbReference type="Proteomes" id="UP000070700">
    <property type="component" value="Unassembled WGS sequence"/>
</dbReference>
<dbReference type="SUPFAM" id="SSF58038">
    <property type="entry name" value="SNARE fusion complex"/>
    <property type="match status" value="1"/>
</dbReference>
<feature type="domain" description="V-SNARE coiled-coil homology" evidence="3">
    <location>
        <begin position="11"/>
        <end position="71"/>
    </location>
</feature>
<evidence type="ECO:0000256" key="1">
    <source>
        <dbReference type="PROSITE-ProRule" id="PRU00290"/>
    </source>
</evidence>
<dbReference type="InterPro" id="IPR016444">
    <property type="entry name" value="Synaptobrevin/VAMP"/>
</dbReference>
<gene>
    <name evidence="4" type="ORF">LY89DRAFT_598374</name>
</gene>
<dbReference type="Pfam" id="PF00957">
    <property type="entry name" value="Synaptobrevin"/>
    <property type="match status" value="1"/>
</dbReference>
<sequence length="104" mass="11623">MASVPSSATVLVSYLQAQVNDIVRIMRETIKEVSERGENLDSLQGKTDDLAVHSNGFRRDANKVNKRTCSKHVKSRMYLISCVIFLLVVLLIIPVVTLALNRHS</sequence>
<reference evidence="4 5" key="1">
    <citation type="submission" date="2015-10" db="EMBL/GenBank/DDBJ databases">
        <title>Full genome of DAOMC 229536 Phialocephala scopiformis, a fungal endophyte of spruce producing the potent anti-insectan compound rugulosin.</title>
        <authorList>
            <consortium name="DOE Joint Genome Institute"/>
            <person name="Walker A.K."/>
            <person name="Frasz S.L."/>
            <person name="Seifert K.A."/>
            <person name="Miller J.D."/>
            <person name="Mondo S.J."/>
            <person name="Labutti K."/>
            <person name="Lipzen A."/>
            <person name="Dockter R."/>
            <person name="Kennedy M."/>
            <person name="Grigoriev I.V."/>
            <person name="Spatafora J.W."/>
        </authorList>
    </citation>
    <scope>NUCLEOTIDE SEQUENCE [LARGE SCALE GENOMIC DNA]</scope>
    <source>
        <strain evidence="4 5">CBS 120377</strain>
    </source>
</reference>
<dbReference type="InParanoid" id="A0A132BAR9"/>
<dbReference type="InterPro" id="IPR001388">
    <property type="entry name" value="Synaptobrevin-like"/>
</dbReference>
<dbReference type="PROSITE" id="PS50892">
    <property type="entry name" value="V_SNARE"/>
    <property type="match status" value="1"/>
</dbReference>
<evidence type="ECO:0000259" key="3">
    <source>
        <dbReference type="PROSITE" id="PS50892"/>
    </source>
</evidence>
<organism evidence="4 5">
    <name type="scientific">Mollisia scopiformis</name>
    <name type="common">Conifer needle endophyte fungus</name>
    <name type="synonym">Phialocephala scopiformis</name>
    <dbReference type="NCBI Taxonomy" id="149040"/>
    <lineage>
        <taxon>Eukaryota</taxon>
        <taxon>Fungi</taxon>
        <taxon>Dikarya</taxon>
        <taxon>Ascomycota</taxon>
        <taxon>Pezizomycotina</taxon>
        <taxon>Leotiomycetes</taxon>
        <taxon>Helotiales</taxon>
        <taxon>Mollisiaceae</taxon>
        <taxon>Mollisia</taxon>
    </lineage>
</organism>
<dbReference type="STRING" id="149040.A0A132BAR9"/>
<dbReference type="KEGG" id="psco:LY89DRAFT_598374"/>
<accession>A0A132BAR9</accession>
<dbReference type="EMBL" id="KQ947432">
    <property type="protein sequence ID" value="KUJ09510.1"/>
    <property type="molecule type" value="Genomic_DNA"/>
</dbReference>
<keyword evidence="2" id="KW-0812">Transmembrane</keyword>
<feature type="transmembrane region" description="Helical" evidence="2">
    <location>
        <begin position="77"/>
        <end position="100"/>
    </location>
</feature>
<keyword evidence="2" id="KW-1133">Transmembrane helix</keyword>
<name>A0A132BAR9_MOLSC</name>
<dbReference type="PIRSF" id="PIRSF005409">
    <property type="entry name" value="Synaptobrevin_euk"/>
    <property type="match status" value="1"/>
</dbReference>
<protein>
    <submittedName>
        <fullName evidence="4">Synaptobrevin</fullName>
    </submittedName>
</protein>
<dbReference type="PRINTS" id="PR00219">
    <property type="entry name" value="SYNAPTOBREVN"/>
</dbReference>
<dbReference type="PANTHER" id="PTHR45701">
    <property type="entry name" value="SYNAPTOBREVIN FAMILY MEMBER"/>
    <property type="match status" value="1"/>
</dbReference>
<dbReference type="OrthoDB" id="190375at2759"/>
<evidence type="ECO:0000313" key="5">
    <source>
        <dbReference type="Proteomes" id="UP000070700"/>
    </source>
</evidence>
<keyword evidence="5" id="KW-1185">Reference proteome</keyword>
<evidence type="ECO:0000313" key="4">
    <source>
        <dbReference type="EMBL" id="KUJ09510.1"/>
    </source>
</evidence>
<dbReference type="InterPro" id="IPR042855">
    <property type="entry name" value="V_SNARE_CC"/>
</dbReference>
<keyword evidence="2" id="KW-0472">Membrane</keyword>
<keyword evidence="1" id="KW-0175">Coiled coil</keyword>
<evidence type="ECO:0000256" key="2">
    <source>
        <dbReference type="SAM" id="Phobius"/>
    </source>
</evidence>
<dbReference type="RefSeq" id="XP_018063865.1">
    <property type="nucleotide sequence ID" value="XM_018210038.1"/>
</dbReference>
<proteinExistence type="predicted"/>